<dbReference type="PANTHER" id="PTHR33993">
    <property type="entry name" value="GLYOXALASE-RELATED"/>
    <property type="match status" value="1"/>
</dbReference>
<accession>A0A937CN46</accession>
<feature type="domain" description="VOC" evidence="1">
    <location>
        <begin position="6"/>
        <end position="123"/>
    </location>
</feature>
<keyword evidence="3" id="KW-1185">Reference proteome</keyword>
<dbReference type="PROSITE" id="PS51819">
    <property type="entry name" value="VOC"/>
    <property type="match status" value="1"/>
</dbReference>
<gene>
    <name evidence="2" type="ORF">JJB09_06310</name>
</gene>
<protein>
    <submittedName>
        <fullName evidence="2">VOC family protein</fullName>
    </submittedName>
</protein>
<proteinExistence type="predicted"/>
<reference evidence="2" key="1">
    <citation type="submission" date="2021-01" db="EMBL/GenBank/DDBJ databases">
        <title>Rhizobium sp. strain KVB221 16S ribosomal RNA gene Genome sequencing and assembly.</title>
        <authorList>
            <person name="Kang M."/>
        </authorList>
    </citation>
    <scope>NUCLEOTIDE SEQUENCE</scope>
    <source>
        <strain evidence="2">KVB221</strain>
    </source>
</reference>
<dbReference type="AlphaFoldDB" id="A0A937CN46"/>
<dbReference type="InterPro" id="IPR029068">
    <property type="entry name" value="Glyas_Bleomycin-R_OHBP_Dase"/>
</dbReference>
<sequence length="127" mass="13575">MTTHGTFGWNELMTSDLEASKAFYAKVAGWTYQEMPMGGEESYTLAFVEGNPVPVAGLMHWPADQPGSNDWFAYINVANINAAVSAVTGAGGSVMRAPFEIEGTGWIAIVMDSAKTAIGLLEPKPMQ</sequence>
<dbReference type="EMBL" id="JAEQNC010000003">
    <property type="protein sequence ID" value="MBL0371634.1"/>
    <property type="molecule type" value="Genomic_DNA"/>
</dbReference>
<dbReference type="InterPro" id="IPR004360">
    <property type="entry name" value="Glyas_Fos-R_dOase_dom"/>
</dbReference>
<evidence type="ECO:0000313" key="3">
    <source>
        <dbReference type="Proteomes" id="UP000633219"/>
    </source>
</evidence>
<comment type="caution">
    <text evidence="2">The sequence shown here is derived from an EMBL/GenBank/DDBJ whole genome shotgun (WGS) entry which is preliminary data.</text>
</comment>
<name>A0A937CN46_9HYPH</name>
<evidence type="ECO:0000259" key="1">
    <source>
        <dbReference type="PROSITE" id="PS51819"/>
    </source>
</evidence>
<dbReference type="SUPFAM" id="SSF54593">
    <property type="entry name" value="Glyoxalase/Bleomycin resistance protein/Dihydroxybiphenyl dioxygenase"/>
    <property type="match status" value="1"/>
</dbReference>
<dbReference type="Proteomes" id="UP000633219">
    <property type="component" value="Unassembled WGS sequence"/>
</dbReference>
<dbReference type="InterPro" id="IPR052164">
    <property type="entry name" value="Anthracycline_SecMetBiosynth"/>
</dbReference>
<dbReference type="Pfam" id="PF00903">
    <property type="entry name" value="Glyoxalase"/>
    <property type="match status" value="1"/>
</dbReference>
<evidence type="ECO:0000313" key="2">
    <source>
        <dbReference type="EMBL" id="MBL0371634.1"/>
    </source>
</evidence>
<dbReference type="PANTHER" id="PTHR33993:SF14">
    <property type="entry name" value="GB|AAF24581.1"/>
    <property type="match status" value="1"/>
</dbReference>
<dbReference type="CDD" id="cd07247">
    <property type="entry name" value="SgaA_N_like"/>
    <property type="match status" value="1"/>
</dbReference>
<dbReference type="Gene3D" id="3.10.180.10">
    <property type="entry name" value="2,3-Dihydroxybiphenyl 1,2-Dioxygenase, domain 1"/>
    <property type="match status" value="1"/>
</dbReference>
<dbReference type="RefSeq" id="WP_201654797.1">
    <property type="nucleotide sequence ID" value="NZ_JAEQNC010000003.1"/>
</dbReference>
<dbReference type="InterPro" id="IPR037523">
    <property type="entry name" value="VOC_core"/>
</dbReference>
<organism evidence="2 3">
    <name type="scientific">Rhizobium setariae</name>
    <dbReference type="NCBI Taxonomy" id="2801340"/>
    <lineage>
        <taxon>Bacteria</taxon>
        <taxon>Pseudomonadati</taxon>
        <taxon>Pseudomonadota</taxon>
        <taxon>Alphaproteobacteria</taxon>
        <taxon>Hyphomicrobiales</taxon>
        <taxon>Rhizobiaceae</taxon>
        <taxon>Rhizobium/Agrobacterium group</taxon>
        <taxon>Rhizobium</taxon>
    </lineage>
</organism>